<sequence length="155" mass="15276">MHMNAQGIAETLAARFAAISAATAGGTGDATEVDGAYIDRQGFSSLKVIIAYTATLAATKTLTVAANLQDATSTAGAGVADFGAALATAVVATGPTGGGTVTGVVELDFDVSGADRYVRVQYTPDLTATGTDTATLSAVYVLGGAQVQPVTAKAN</sequence>
<keyword evidence="2" id="KW-1185">Reference proteome</keyword>
<dbReference type="eggNOG" id="ENOG5032NVS">
    <property type="taxonomic scope" value="Bacteria"/>
</dbReference>
<evidence type="ECO:0000313" key="1">
    <source>
        <dbReference type="EMBL" id="EHJ49501.1"/>
    </source>
</evidence>
<dbReference type="AlphaFoldDB" id="G7QC55"/>
<proteinExistence type="predicted"/>
<dbReference type="EMBL" id="CM001368">
    <property type="protein sequence ID" value="EHJ49501.1"/>
    <property type="molecule type" value="Genomic_DNA"/>
</dbReference>
<accession>G7QC55</accession>
<name>G7QC55_9BACT</name>
<dbReference type="STRING" id="694327.DFW101_3505"/>
<gene>
    <name evidence="1" type="ORF">DFW101_3505</name>
</gene>
<reference evidence="2" key="1">
    <citation type="journal article" date="2015" name="Genome Announc.">
        <title>High-Quality Draft Genome Sequence of Desulfovibrio carbinoliphilus FW-101-2B, an Organic Acid-Oxidizing Sulfate-Reducing Bacterium Isolated from Uranium(VI)-Contaminated Groundwater.</title>
        <authorList>
            <person name="Ramsay B.D."/>
            <person name="Hwang C."/>
            <person name="Woo H.L."/>
            <person name="Carroll S.L."/>
            <person name="Lucas S."/>
            <person name="Han J."/>
            <person name="Lapidus A.L."/>
            <person name="Cheng J.F."/>
            <person name="Goodwin L.A."/>
            <person name="Pitluck S."/>
            <person name="Peters L."/>
            <person name="Chertkov O."/>
            <person name="Held B."/>
            <person name="Detter J.C."/>
            <person name="Han C.S."/>
            <person name="Tapia R."/>
            <person name="Land M.L."/>
            <person name="Hauser L.J."/>
            <person name="Kyrpides N.C."/>
            <person name="Ivanova N.N."/>
            <person name="Mikhailova N."/>
            <person name="Pagani I."/>
            <person name="Woyke T."/>
            <person name="Arkin A.P."/>
            <person name="Dehal P."/>
            <person name="Chivian D."/>
            <person name="Criddle C.S."/>
            <person name="Wu W."/>
            <person name="Chakraborty R."/>
            <person name="Hazen T.C."/>
            <person name="Fields M.W."/>
        </authorList>
    </citation>
    <scope>NUCLEOTIDE SEQUENCE [LARGE SCALE GENOMIC DNA]</scope>
    <source>
        <strain evidence="2">FW-101-2B</strain>
    </source>
</reference>
<dbReference type="Proteomes" id="UP000004662">
    <property type="component" value="Chromosome"/>
</dbReference>
<protein>
    <submittedName>
        <fullName evidence="1">Uncharacterized protein</fullName>
    </submittedName>
</protein>
<dbReference type="RefSeq" id="WP_009182825.1">
    <property type="nucleotide sequence ID" value="NZ_CM001368.1"/>
</dbReference>
<evidence type="ECO:0000313" key="2">
    <source>
        <dbReference type="Proteomes" id="UP000004662"/>
    </source>
</evidence>
<organism evidence="1 2">
    <name type="scientific">Solidesulfovibrio carbinoliphilus subsp. oakridgensis</name>
    <dbReference type="NCBI Taxonomy" id="694327"/>
    <lineage>
        <taxon>Bacteria</taxon>
        <taxon>Pseudomonadati</taxon>
        <taxon>Thermodesulfobacteriota</taxon>
        <taxon>Desulfovibrionia</taxon>
        <taxon>Desulfovibrionales</taxon>
        <taxon>Desulfovibrionaceae</taxon>
        <taxon>Solidesulfovibrio</taxon>
    </lineage>
</organism>
<dbReference type="HOGENOM" id="CLU_1711926_0_0_7"/>